<dbReference type="PANTHER" id="PTHR35807:SF1">
    <property type="entry name" value="TRANSCRIPTIONAL REGULATOR REDD"/>
    <property type="match status" value="1"/>
</dbReference>
<evidence type="ECO:0000259" key="6">
    <source>
        <dbReference type="SMART" id="SM01043"/>
    </source>
</evidence>
<dbReference type="SUPFAM" id="SSF48452">
    <property type="entry name" value="TPR-like"/>
    <property type="match status" value="1"/>
</dbReference>
<dbReference type="InterPro" id="IPR005158">
    <property type="entry name" value="BTAD"/>
</dbReference>
<comment type="caution">
    <text evidence="7">The sequence shown here is derived from an EMBL/GenBank/DDBJ whole genome shotgun (WGS) entry which is preliminary data.</text>
</comment>
<comment type="similarity">
    <text evidence="1">Belongs to the AfsR/DnrI/RedD regulatory family.</text>
</comment>
<dbReference type="Pfam" id="PF03704">
    <property type="entry name" value="BTAD"/>
    <property type="match status" value="1"/>
</dbReference>
<dbReference type="InterPro" id="IPR016032">
    <property type="entry name" value="Sig_transdc_resp-reg_C-effctor"/>
</dbReference>
<protein>
    <submittedName>
        <fullName evidence="7">DNA-binding SARP family transcriptional activator</fullName>
    </submittedName>
</protein>
<organism evidence="7 8">
    <name type="scientific">Kribbella amoyensis</name>
    <dbReference type="NCBI Taxonomy" id="996641"/>
    <lineage>
        <taxon>Bacteria</taxon>
        <taxon>Bacillati</taxon>
        <taxon>Actinomycetota</taxon>
        <taxon>Actinomycetes</taxon>
        <taxon>Propionibacteriales</taxon>
        <taxon>Kribbellaceae</taxon>
        <taxon>Kribbella</taxon>
    </lineage>
</organism>
<dbReference type="GO" id="GO:0003677">
    <property type="term" value="F:DNA binding"/>
    <property type="evidence" value="ECO:0007669"/>
    <property type="project" value="UniProtKB-KW"/>
</dbReference>
<keyword evidence="2" id="KW-0805">Transcription regulation</keyword>
<dbReference type="Proteomes" id="UP000318380">
    <property type="component" value="Unassembled WGS sequence"/>
</dbReference>
<name>A0A561BQZ6_9ACTN</name>
<evidence type="ECO:0000256" key="4">
    <source>
        <dbReference type="ARBA" id="ARBA00023163"/>
    </source>
</evidence>
<dbReference type="SUPFAM" id="SSF46894">
    <property type="entry name" value="C-terminal effector domain of the bipartite response regulators"/>
    <property type="match status" value="1"/>
</dbReference>
<dbReference type="GO" id="GO:0006355">
    <property type="term" value="P:regulation of DNA-templated transcription"/>
    <property type="evidence" value="ECO:0007669"/>
    <property type="project" value="InterPro"/>
</dbReference>
<dbReference type="SMART" id="SM01043">
    <property type="entry name" value="BTAD"/>
    <property type="match status" value="1"/>
</dbReference>
<reference evidence="7 8" key="1">
    <citation type="submission" date="2019-06" db="EMBL/GenBank/DDBJ databases">
        <title>Sequencing the genomes of 1000 actinobacteria strains.</title>
        <authorList>
            <person name="Klenk H.-P."/>
        </authorList>
    </citation>
    <scope>NUCLEOTIDE SEQUENCE [LARGE SCALE GENOMIC DNA]</scope>
    <source>
        <strain evidence="7 8">DSM 24683</strain>
    </source>
</reference>
<proteinExistence type="inferred from homology"/>
<dbReference type="InterPro" id="IPR027417">
    <property type="entry name" value="P-loop_NTPase"/>
</dbReference>
<dbReference type="Gene3D" id="1.25.40.10">
    <property type="entry name" value="Tetratricopeptide repeat domain"/>
    <property type="match status" value="1"/>
</dbReference>
<dbReference type="Gene3D" id="3.40.50.300">
    <property type="entry name" value="P-loop containing nucleotide triphosphate hydrolases"/>
    <property type="match status" value="1"/>
</dbReference>
<evidence type="ECO:0000256" key="2">
    <source>
        <dbReference type="ARBA" id="ARBA00023015"/>
    </source>
</evidence>
<dbReference type="InterPro" id="IPR001867">
    <property type="entry name" value="OmpR/PhoB-type_DNA-bd"/>
</dbReference>
<accession>A0A561BQZ6</accession>
<feature type="domain" description="OmpR/PhoB-type" evidence="5">
    <location>
        <begin position="27"/>
        <end position="100"/>
    </location>
</feature>
<sequence>MNGHSAHTPARLAFRVLGPLEVDGPDGRPVDVCGGKPATMLALLLLHRNAWVSTDQLIEAVWAGCDTPASAQRNLKTYVWQLRRALPEERIESRPGAYRVLVGAGELDADDAAALADRADKLLRRIRSGQGEPTPAATRAAELIDRALRLWRGCPYEGLTGDASSAVERLTELHRSLREDLAEAQLVLGRSAEAISGLKAITEEDPLRELAWTRLMRALRSTGRRHEALAAYQRARSVLIRELGIEPSAELTALHQQLLADETTPANPAAPVPAESTLPVWSDLPPRLAGFVGREAELRLLTEPGAADRVRVVTVDGMPGIGKTALVLEAAARIGGVDALVHLDLRTHRSDSLTATDALGELLSAVRPDLKLPSTTAARAACWRSLGLRVVLVLDDVADAGQVRALLPNTPGSVVLVTSRGRLSGLDRDLAVTLDAFDQVTAQRLTDSEQILHWSAGHPGVLRLLTERIHGLPPWTAARITAGLDDRTTRLRELADVHTSFDQTYLALPDPVRRLYRLLALTPAFDVRRAARLAGAEPTEVEPMVDALLNLHLVTEPAPGRFSVHPVVRDHAYRWLTTVESPADVTAAADRIRIPAGTRLELVSPDDPRVA</sequence>
<dbReference type="SMART" id="SM00862">
    <property type="entry name" value="Trans_reg_C"/>
    <property type="match status" value="1"/>
</dbReference>
<dbReference type="InterPro" id="IPR011990">
    <property type="entry name" value="TPR-like_helical_dom_sf"/>
</dbReference>
<feature type="domain" description="Bacterial transcriptional activator" evidence="6">
    <location>
        <begin position="107"/>
        <end position="259"/>
    </location>
</feature>
<keyword evidence="4" id="KW-0804">Transcription</keyword>
<dbReference type="SUPFAM" id="SSF52540">
    <property type="entry name" value="P-loop containing nucleoside triphosphate hydrolases"/>
    <property type="match status" value="1"/>
</dbReference>
<dbReference type="GO" id="GO:0000160">
    <property type="term" value="P:phosphorelay signal transduction system"/>
    <property type="evidence" value="ECO:0007669"/>
    <property type="project" value="InterPro"/>
</dbReference>
<evidence type="ECO:0000259" key="5">
    <source>
        <dbReference type="SMART" id="SM00862"/>
    </source>
</evidence>
<dbReference type="CDD" id="cd15831">
    <property type="entry name" value="BTAD"/>
    <property type="match status" value="1"/>
</dbReference>
<gene>
    <name evidence="7" type="ORF">FB561_2419</name>
</gene>
<dbReference type="RefSeq" id="WP_170284639.1">
    <property type="nucleotide sequence ID" value="NZ_VIVK01000001.1"/>
</dbReference>
<dbReference type="AlphaFoldDB" id="A0A561BQZ6"/>
<evidence type="ECO:0000256" key="1">
    <source>
        <dbReference type="ARBA" id="ARBA00005820"/>
    </source>
</evidence>
<evidence type="ECO:0000313" key="8">
    <source>
        <dbReference type="Proteomes" id="UP000318380"/>
    </source>
</evidence>
<keyword evidence="8" id="KW-1185">Reference proteome</keyword>
<dbReference type="Gene3D" id="1.10.10.10">
    <property type="entry name" value="Winged helix-like DNA-binding domain superfamily/Winged helix DNA-binding domain"/>
    <property type="match status" value="1"/>
</dbReference>
<dbReference type="InterPro" id="IPR051677">
    <property type="entry name" value="AfsR-DnrI-RedD_regulator"/>
</dbReference>
<evidence type="ECO:0000313" key="7">
    <source>
        <dbReference type="EMBL" id="TWD81307.1"/>
    </source>
</evidence>
<dbReference type="InterPro" id="IPR002182">
    <property type="entry name" value="NB-ARC"/>
</dbReference>
<dbReference type="Pfam" id="PF00486">
    <property type="entry name" value="Trans_reg_C"/>
    <property type="match status" value="1"/>
</dbReference>
<dbReference type="Pfam" id="PF00931">
    <property type="entry name" value="NB-ARC"/>
    <property type="match status" value="1"/>
</dbReference>
<dbReference type="InterPro" id="IPR036388">
    <property type="entry name" value="WH-like_DNA-bd_sf"/>
</dbReference>
<dbReference type="PANTHER" id="PTHR35807">
    <property type="entry name" value="TRANSCRIPTIONAL REGULATOR REDD-RELATED"/>
    <property type="match status" value="1"/>
</dbReference>
<dbReference type="EMBL" id="VIVK01000001">
    <property type="protein sequence ID" value="TWD81307.1"/>
    <property type="molecule type" value="Genomic_DNA"/>
</dbReference>
<keyword evidence="3 7" id="KW-0238">DNA-binding</keyword>
<evidence type="ECO:0000256" key="3">
    <source>
        <dbReference type="ARBA" id="ARBA00023125"/>
    </source>
</evidence>